<evidence type="ECO:0000256" key="1">
    <source>
        <dbReference type="SAM" id="MobiDB-lite"/>
    </source>
</evidence>
<dbReference type="InterPro" id="IPR007815">
    <property type="entry name" value="Emycin_Estase"/>
</dbReference>
<keyword evidence="2" id="KW-0732">Signal</keyword>
<dbReference type="GO" id="GO:0046677">
    <property type="term" value="P:response to antibiotic"/>
    <property type="evidence" value="ECO:0007669"/>
    <property type="project" value="InterPro"/>
</dbReference>
<dbReference type="Gene3D" id="3.30.1870.10">
    <property type="entry name" value="EreA-like, domain 2"/>
    <property type="match status" value="1"/>
</dbReference>
<dbReference type="InterPro" id="IPR052036">
    <property type="entry name" value="Hydrolase/PRTase-associated"/>
</dbReference>
<dbReference type="EMBL" id="OCNE01000004">
    <property type="protein sequence ID" value="SOD62138.1"/>
    <property type="molecule type" value="Genomic_DNA"/>
</dbReference>
<dbReference type="InterPro" id="IPR014622">
    <property type="entry name" value="UCP036794_erythomycin"/>
</dbReference>
<dbReference type="PANTHER" id="PTHR31299:SF0">
    <property type="entry name" value="ESTERASE, PUTATIVE (AFU_ORTHOLOGUE AFUA_1G05850)-RELATED"/>
    <property type="match status" value="1"/>
</dbReference>
<feature type="signal peptide" evidence="2">
    <location>
        <begin position="1"/>
        <end position="20"/>
    </location>
</feature>
<organism evidence="3 4">
    <name type="scientific">Streptomyces zhaozhouensis</name>
    <dbReference type="NCBI Taxonomy" id="1300267"/>
    <lineage>
        <taxon>Bacteria</taxon>
        <taxon>Bacillati</taxon>
        <taxon>Actinomycetota</taxon>
        <taxon>Actinomycetes</taxon>
        <taxon>Kitasatosporales</taxon>
        <taxon>Streptomycetaceae</taxon>
        <taxon>Streptomyces</taxon>
    </lineage>
</organism>
<feature type="chain" id="PRO_5038555380" evidence="2">
    <location>
        <begin position="21"/>
        <end position="461"/>
    </location>
</feature>
<dbReference type="Gene3D" id="3.40.1660.10">
    <property type="entry name" value="EreA-like (biosynthetic domain)"/>
    <property type="match status" value="1"/>
</dbReference>
<reference evidence="3 4" key="1">
    <citation type="submission" date="2017-09" db="EMBL/GenBank/DDBJ databases">
        <authorList>
            <person name="Ehlers B."/>
            <person name="Leendertz F.H."/>
        </authorList>
    </citation>
    <scope>NUCLEOTIDE SEQUENCE [LARGE SCALE GENOMIC DNA]</scope>
    <source>
        <strain evidence="3 4">CGMCC 4.7095</strain>
    </source>
</reference>
<dbReference type="SUPFAM" id="SSF159501">
    <property type="entry name" value="EreA/ChaN-like"/>
    <property type="match status" value="1"/>
</dbReference>
<feature type="region of interest" description="Disordered" evidence="1">
    <location>
        <begin position="25"/>
        <end position="46"/>
    </location>
</feature>
<sequence length="461" mass="52136">MKRRTAVLIPTVLLSLGALALTTPAVGSTGHPPADASEPAAPGRHHESVVEAIDRGAHTLRTTRPTGSLRDLRALGRMVGDAEVVGLGEATHGSREFFQMKHRVFRYLVEERGFRTFSLELPWSSGVRLDEYVVHGRGDLDEIVAEEFVGTYRIWNNQDYRDLLTWMRDHNRRHPDDPVRFMGNDMGYAGPELYQRVVHHVSRARPDLLDRVTALYDGLPPTTDAAAYSEEYLTLPLDERRERAERTREVHALLRDAGPGGGDREEHRWAVRHALAIHQMAEGMAVDFDDETEVVGMMEYRDEVMADNVRWWHRHTGDRTLVSAHNTHVSYDSFDPNYPKTQGAFLRDALGDGYVSIGFTFYEGAFKAFGTDDDVIRTYRVGGAEEGFNEATLDRARREDYILDMRTAPEAARAWLDTERPTWNIGAGWPDPTRYTTALGRAHDVLIHLHDIEATTYLGDS</sequence>
<evidence type="ECO:0000256" key="2">
    <source>
        <dbReference type="SAM" id="SignalP"/>
    </source>
</evidence>
<dbReference type="PIRSF" id="PIRSF036794">
    <property type="entry name" value="UCP_erythr_ester"/>
    <property type="match status" value="1"/>
</dbReference>
<gene>
    <name evidence="3" type="ORF">SAMN06297387_104308</name>
</gene>
<dbReference type="AlphaFoldDB" id="A0A286DU02"/>
<keyword evidence="4" id="KW-1185">Reference proteome</keyword>
<dbReference type="PANTHER" id="PTHR31299">
    <property type="entry name" value="ESTERASE, PUTATIVE (AFU_ORTHOLOGUE AFUA_1G05850)-RELATED"/>
    <property type="match status" value="1"/>
</dbReference>
<dbReference type="OrthoDB" id="9810066at2"/>
<evidence type="ECO:0000313" key="4">
    <source>
        <dbReference type="Proteomes" id="UP000219072"/>
    </source>
</evidence>
<evidence type="ECO:0000313" key="3">
    <source>
        <dbReference type="EMBL" id="SOD62138.1"/>
    </source>
</evidence>
<name>A0A286DU02_9ACTN</name>
<dbReference type="Proteomes" id="UP000219072">
    <property type="component" value="Unassembled WGS sequence"/>
</dbReference>
<dbReference type="Gene3D" id="1.20.1440.30">
    <property type="entry name" value="Biosynthetic Protein domain"/>
    <property type="match status" value="1"/>
</dbReference>
<accession>A0A286DU02</accession>
<protein>
    <submittedName>
        <fullName evidence="3">Erythromycin esterase</fullName>
    </submittedName>
</protein>
<dbReference type="RefSeq" id="WP_097230591.1">
    <property type="nucleotide sequence ID" value="NZ_OCNE01000004.1"/>
</dbReference>
<proteinExistence type="predicted"/>
<dbReference type="CDD" id="cd14728">
    <property type="entry name" value="Ere-like"/>
    <property type="match status" value="1"/>
</dbReference>
<dbReference type="Pfam" id="PF05139">
    <property type="entry name" value="Erythro_esteras"/>
    <property type="match status" value="1"/>
</dbReference>